<proteinExistence type="predicted"/>
<dbReference type="EMBL" id="VSSQ01099482">
    <property type="protein sequence ID" value="MPN42038.1"/>
    <property type="molecule type" value="Genomic_DNA"/>
</dbReference>
<dbReference type="AlphaFoldDB" id="A0A645HSL4"/>
<organism evidence="1">
    <name type="scientific">bioreactor metagenome</name>
    <dbReference type="NCBI Taxonomy" id="1076179"/>
    <lineage>
        <taxon>unclassified sequences</taxon>
        <taxon>metagenomes</taxon>
        <taxon>ecological metagenomes</taxon>
    </lineage>
</organism>
<gene>
    <name evidence="1" type="ORF">SDC9_189594</name>
</gene>
<protein>
    <submittedName>
        <fullName evidence="1">Uncharacterized protein</fullName>
    </submittedName>
</protein>
<name>A0A645HSL4_9ZZZZ</name>
<accession>A0A645HSL4</accession>
<sequence length="157" mass="18221">MRADNTQKQYADSFTVNYEPRIRNVRVSSGGIDKQTYLRDMYTNDDGEMICQICKEEMPFKKRDGEYYFESVQLWSPSNGEKEHEAKYLALCPVCAAKYKEFVSRGEKEESFRDAVQTCDDLEIPIELGDENATVSFVEKHLIDLQAIINFNYENAL</sequence>
<reference evidence="1" key="1">
    <citation type="submission" date="2019-08" db="EMBL/GenBank/DDBJ databases">
        <authorList>
            <person name="Kucharzyk K."/>
            <person name="Murdoch R.W."/>
            <person name="Higgins S."/>
            <person name="Loffler F."/>
        </authorList>
    </citation>
    <scope>NUCLEOTIDE SEQUENCE</scope>
</reference>
<comment type="caution">
    <text evidence="1">The sequence shown here is derived from an EMBL/GenBank/DDBJ whole genome shotgun (WGS) entry which is preliminary data.</text>
</comment>
<evidence type="ECO:0000313" key="1">
    <source>
        <dbReference type="EMBL" id="MPN42038.1"/>
    </source>
</evidence>